<keyword evidence="2" id="KW-1185">Reference proteome</keyword>
<protein>
    <submittedName>
        <fullName evidence="1">Uncharacterized protein</fullName>
    </submittedName>
</protein>
<accession>A0A829YB19</accession>
<evidence type="ECO:0000313" key="1">
    <source>
        <dbReference type="EMBL" id="GFE79822.1"/>
    </source>
</evidence>
<dbReference type="EMBL" id="BLJN01000002">
    <property type="protein sequence ID" value="GFE79822.1"/>
    <property type="molecule type" value="Genomic_DNA"/>
</dbReference>
<dbReference type="Proteomes" id="UP000445000">
    <property type="component" value="Unassembled WGS sequence"/>
</dbReference>
<gene>
    <name evidence="1" type="ORF">GCM10011487_18220</name>
</gene>
<dbReference type="AlphaFoldDB" id="A0A829YB19"/>
<proteinExistence type="predicted"/>
<evidence type="ECO:0000313" key="2">
    <source>
        <dbReference type="Proteomes" id="UP000445000"/>
    </source>
</evidence>
<reference evidence="2" key="1">
    <citation type="submission" date="2020-01" db="EMBL/GenBank/DDBJ databases">
        <title>'Steroidobacter agaridevorans' sp. nov., agar-degrading bacteria isolated from rhizosphere soils.</title>
        <authorList>
            <person name="Ikenaga M."/>
            <person name="Kataoka M."/>
            <person name="Murouchi A."/>
            <person name="Katsuragi S."/>
            <person name="Sakai M."/>
        </authorList>
    </citation>
    <scope>NUCLEOTIDE SEQUENCE [LARGE SCALE GENOMIC DNA]</scope>
    <source>
        <strain evidence="2">YU21-B</strain>
    </source>
</reference>
<name>A0A829YB19_9GAMM</name>
<sequence>MAMGAFISLSALAQEAVATEGKMLVASNGARLGAVYRVTDDGSAQVIIDGKMVTVPASTLSVVDGKLTTSLSKSEVRKLK</sequence>
<comment type="caution">
    <text evidence="1">The sequence shown here is derived from an EMBL/GenBank/DDBJ whole genome shotgun (WGS) entry which is preliminary data.</text>
</comment>
<organism evidence="1 2">
    <name type="scientific">Steroidobacter agaridevorans</name>
    <dbReference type="NCBI Taxonomy" id="2695856"/>
    <lineage>
        <taxon>Bacteria</taxon>
        <taxon>Pseudomonadati</taxon>
        <taxon>Pseudomonadota</taxon>
        <taxon>Gammaproteobacteria</taxon>
        <taxon>Steroidobacterales</taxon>
        <taxon>Steroidobacteraceae</taxon>
        <taxon>Steroidobacter</taxon>
    </lineage>
</organism>